<dbReference type="RefSeq" id="WP_083932268.1">
    <property type="nucleotide sequence ID" value="NZ_BAOJ01000085.1"/>
</dbReference>
<dbReference type="GO" id="GO:0000160">
    <property type="term" value="P:phosphorelay signal transduction system"/>
    <property type="evidence" value="ECO:0007669"/>
    <property type="project" value="UniProtKB-KW"/>
</dbReference>
<dbReference type="SUPFAM" id="SSF47226">
    <property type="entry name" value="Histidine-containing phosphotransfer domain, HPT domain"/>
    <property type="match status" value="1"/>
</dbReference>
<organism evidence="5 6">
    <name type="scientific">Vibrio sagamiensis NBRC 104589</name>
    <dbReference type="NCBI Taxonomy" id="1219064"/>
    <lineage>
        <taxon>Bacteria</taxon>
        <taxon>Pseudomonadati</taxon>
        <taxon>Pseudomonadota</taxon>
        <taxon>Gammaproteobacteria</taxon>
        <taxon>Vibrionales</taxon>
        <taxon>Vibrionaceae</taxon>
        <taxon>Vibrio</taxon>
    </lineage>
</organism>
<dbReference type="Proteomes" id="UP000321922">
    <property type="component" value="Unassembled WGS sequence"/>
</dbReference>
<dbReference type="EMBL" id="BJXJ01000046">
    <property type="protein sequence ID" value="GEM77257.1"/>
    <property type="molecule type" value="Genomic_DNA"/>
</dbReference>
<gene>
    <name evidence="5" type="ORF">VSA01S_33690</name>
</gene>
<sequence length="451" mass="51362">MLQQIKTGIKKSVLFLFVIWCVLTAGIWIQTQQTIRTIGTLEELHRGIDDVRGIFVFGTPHRLHYSERTSNQLQQVEKILFQLENKSGKGWADLDLTQLIYTTKRFLEGAYDFVSSDEDLVNFTNQIYESRLLKDNSPSLNIMYYQLEALMLEAIFRESTSNSNVYQQLDQMFKASKNLVSSEQRSFQRRLSETSNVLAIYAQSHHLIGHIFESDITEQFDAVMQALEQRLKLYINALVVISVIFVIGLLWPVMRAPKNHSQFDLPSDSDIVPVSDLKESATSYQDTTNINIASRNSVSVKYKVDQHEIEKPYSKPKVKTPTEGVVLAEPAESADAPYIDINKMLESLSGDKEAVKMLLGVFIEDHSEDSRKFKQLLLVDMNIEQAQRITHSLKGVAGSLGAIPLQRVAADIELLLKNQQELTEQHLDVLSQTLAHTITYATKEMERIDKF</sequence>
<reference evidence="5 6" key="1">
    <citation type="submission" date="2019-07" db="EMBL/GenBank/DDBJ databases">
        <title>Whole genome shotgun sequence of Vibrio sagamiensis NBRC 104589.</title>
        <authorList>
            <person name="Hosoyama A."/>
            <person name="Uohara A."/>
            <person name="Ohji S."/>
            <person name="Ichikawa N."/>
        </authorList>
    </citation>
    <scope>NUCLEOTIDE SEQUENCE [LARGE SCALE GENOMIC DNA]</scope>
    <source>
        <strain evidence="5 6">NBRC 104589</strain>
    </source>
</reference>
<evidence type="ECO:0000256" key="2">
    <source>
        <dbReference type="PROSITE-ProRule" id="PRU00110"/>
    </source>
</evidence>
<keyword evidence="5" id="KW-0808">Transferase</keyword>
<name>A0A511QJ89_9VIBR</name>
<evidence type="ECO:0000259" key="4">
    <source>
        <dbReference type="PROSITE" id="PS50894"/>
    </source>
</evidence>
<dbReference type="InterPro" id="IPR036641">
    <property type="entry name" value="HPT_dom_sf"/>
</dbReference>
<dbReference type="GO" id="GO:0004672">
    <property type="term" value="F:protein kinase activity"/>
    <property type="evidence" value="ECO:0007669"/>
    <property type="project" value="UniProtKB-ARBA"/>
</dbReference>
<feature type="transmembrane region" description="Helical" evidence="3">
    <location>
        <begin position="233"/>
        <end position="253"/>
    </location>
</feature>
<dbReference type="Pfam" id="PF01627">
    <property type="entry name" value="Hpt"/>
    <property type="match status" value="1"/>
</dbReference>
<evidence type="ECO:0000256" key="1">
    <source>
        <dbReference type="ARBA" id="ARBA00023012"/>
    </source>
</evidence>
<evidence type="ECO:0000256" key="3">
    <source>
        <dbReference type="SAM" id="Phobius"/>
    </source>
</evidence>
<dbReference type="AlphaFoldDB" id="A0A511QJ89"/>
<comment type="caution">
    <text evidence="5">The sequence shown here is derived from an EMBL/GenBank/DDBJ whole genome shotgun (WGS) entry which is preliminary data.</text>
</comment>
<dbReference type="Gene3D" id="1.20.120.160">
    <property type="entry name" value="HPT domain"/>
    <property type="match status" value="1"/>
</dbReference>
<keyword evidence="3" id="KW-0472">Membrane</keyword>
<accession>A0A511QJ89</accession>
<keyword evidence="2" id="KW-0597">Phosphoprotein</keyword>
<evidence type="ECO:0000313" key="6">
    <source>
        <dbReference type="Proteomes" id="UP000321922"/>
    </source>
</evidence>
<feature type="transmembrane region" description="Helical" evidence="3">
    <location>
        <begin position="12"/>
        <end position="29"/>
    </location>
</feature>
<dbReference type="InterPro" id="IPR008207">
    <property type="entry name" value="Sig_transdc_His_kin_Hpt_dom"/>
</dbReference>
<keyword evidence="6" id="KW-1185">Reference proteome</keyword>
<protein>
    <submittedName>
        <fullName evidence="5">Histidine phosphotransferase</fullName>
    </submittedName>
</protein>
<feature type="modified residue" description="Phosphohistidine" evidence="2">
    <location>
        <position position="391"/>
    </location>
</feature>
<keyword evidence="3" id="KW-1133">Transmembrane helix</keyword>
<keyword evidence="3" id="KW-0812">Transmembrane</keyword>
<proteinExistence type="predicted"/>
<dbReference type="PROSITE" id="PS50894">
    <property type="entry name" value="HPT"/>
    <property type="match status" value="1"/>
</dbReference>
<evidence type="ECO:0000313" key="5">
    <source>
        <dbReference type="EMBL" id="GEM77257.1"/>
    </source>
</evidence>
<feature type="domain" description="HPt" evidence="4">
    <location>
        <begin position="351"/>
        <end position="451"/>
    </location>
</feature>
<keyword evidence="1" id="KW-0902">Two-component regulatory system</keyword>
<dbReference type="OrthoDB" id="5913787at2"/>